<keyword evidence="2" id="KW-1185">Reference proteome</keyword>
<sequence length="54" mass="6317">MCSKREKRKRKYLRPTFSAFRLQDGDGFAFFLSNPVDSRGKVTTNATNKRSDRM</sequence>
<evidence type="ECO:0000313" key="2">
    <source>
        <dbReference type="Proteomes" id="UP000078540"/>
    </source>
</evidence>
<protein>
    <submittedName>
        <fullName evidence="1">Uncharacterized protein</fullName>
    </submittedName>
</protein>
<reference evidence="1 2" key="1">
    <citation type="submission" date="2015-09" db="EMBL/GenBank/DDBJ databases">
        <title>Atta colombica WGS genome.</title>
        <authorList>
            <person name="Nygaard S."/>
            <person name="Hu H."/>
            <person name="Boomsma J."/>
            <person name="Zhang G."/>
        </authorList>
    </citation>
    <scope>NUCLEOTIDE SEQUENCE [LARGE SCALE GENOMIC DNA]</scope>
    <source>
        <strain evidence="1">Treedump-2</strain>
        <tissue evidence="1">Whole body</tissue>
    </source>
</reference>
<dbReference type="EMBL" id="KQ976401">
    <property type="protein sequence ID" value="KYM92483.1"/>
    <property type="molecule type" value="Genomic_DNA"/>
</dbReference>
<proteinExistence type="predicted"/>
<organism evidence="1 2">
    <name type="scientific">Atta colombica</name>
    <dbReference type="NCBI Taxonomy" id="520822"/>
    <lineage>
        <taxon>Eukaryota</taxon>
        <taxon>Metazoa</taxon>
        <taxon>Ecdysozoa</taxon>
        <taxon>Arthropoda</taxon>
        <taxon>Hexapoda</taxon>
        <taxon>Insecta</taxon>
        <taxon>Pterygota</taxon>
        <taxon>Neoptera</taxon>
        <taxon>Endopterygota</taxon>
        <taxon>Hymenoptera</taxon>
        <taxon>Apocrita</taxon>
        <taxon>Aculeata</taxon>
        <taxon>Formicoidea</taxon>
        <taxon>Formicidae</taxon>
        <taxon>Myrmicinae</taxon>
        <taxon>Atta</taxon>
    </lineage>
</organism>
<dbReference type="Proteomes" id="UP000078540">
    <property type="component" value="Unassembled WGS sequence"/>
</dbReference>
<dbReference type="AlphaFoldDB" id="A0A195BWY7"/>
<accession>A0A195BWY7</accession>
<evidence type="ECO:0000313" key="1">
    <source>
        <dbReference type="EMBL" id="KYM92483.1"/>
    </source>
</evidence>
<gene>
    <name evidence="1" type="ORF">ALC53_00938</name>
</gene>
<name>A0A195BWY7_9HYME</name>